<accession>A0A218WNR4</accession>
<evidence type="ECO:0000313" key="1">
    <source>
        <dbReference type="EMBL" id="OWM74286.1"/>
    </source>
</evidence>
<proteinExistence type="predicted"/>
<protein>
    <submittedName>
        <fullName evidence="1">Uncharacterized protein</fullName>
    </submittedName>
</protein>
<dbReference type="EMBL" id="MTKT01003794">
    <property type="protein sequence ID" value="OWM74286.1"/>
    <property type="molecule type" value="Genomic_DNA"/>
</dbReference>
<name>A0A218WNR4_PUNGR</name>
<evidence type="ECO:0000313" key="2">
    <source>
        <dbReference type="Proteomes" id="UP000197138"/>
    </source>
</evidence>
<comment type="caution">
    <text evidence="1">The sequence shown here is derived from an EMBL/GenBank/DDBJ whole genome shotgun (WGS) entry which is preliminary data.</text>
</comment>
<reference evidence="2" key="1">
    <citation type="journal article" date="2017" name="Plant J.">
        <title>The pomegranate (Punica granatum L.) genome and the genomics of punicalagin biosynthesis.</title>
        <authorList>
            <person name="Qin G."/>
            <person name="Xu C."/>
            <person name="Ming R."/>
            <person name="Tang H."/>
            <person name="Guyot R."/>
            <person name="Kramer E.M."/>
            <person name="Hu Y."/>
            <person name="Yi X."/>
            <person name="Qi Y."/>
            <person name="Xu X."/>
            <person name="Gao Z."/>
            <person name="Pan H."/>
            <person name="Jian J."/>
            <person name="Tian Y."/>
            <person name="Yue Z."/>
            <person name="Xu Y."/>
        </authorList>
    </citation>
    <scope>NUCLEOTIDE SEQUENCE [LARGE SCALE GENOMIC DNA]</scope>
    <source>
        <strain evidence="2">cv. Dabenzi</strain>
    </source>
</reference>
<dbReference type="Proteomes" id="UP000197138">
    <property type="component" value="Unassembled WGS sequence"/>
</dbReference>
<gene>
    <name evidence="1" type="ORF">CDL15_Pgr008600</name>
</gene>
<organism evidence="1 2">
    <name type="scientific">Punica granatum</name>
    <name type="common">Pomegranate</name>
    <dbReference type="NCBI Taxonomy" id="22663"/>
    <lineage>
        <taxon>Eukaryota</taxon>
        <taxon>Viridiplantae</taxon>
        <taxon>Streptophyta</taxon>
        <taxon>Embryophyta</taxon>
        <taxon>Tracheophyta</taxon>
        <taxon>Spermatophyta</taxon>
        <taxon>Magnoliopsida</taxon>
        <taxon>eudicotyledons</taxon>
        <taxon>Gunneridae</taxon>
        <taxon>Pentapetalae</taxon>
        <taxon>rosids</taxon>
        <taxon>malvids</taxon>
        <taxon>Myrtales</taxon>
        <taxon>Lythraceae</taxon>
        <taxon>Punica</taxon>
    </lineage>
</organism>
<dbReference type="AlphaFoldDB" id="A0A218WNR4"/>
<sequence length="72" mass="8064">MRSSKSPWNASLVALCDSNLMPSQAVLKKKKKMKSGSVRRSVKKTDLIQIGEEIGVDEMVGEEDRFDPNRGR</sequence>